<name>A0A533Q6V0_9BACT</name>
<accession>A0A533Q6V0</accession>
<gene>
    <name evidence="1" type="ORF">JETT_3422</name>
</gene>
<dbReference type="Proteomes" id="UP000319783">
    <property type="component" value="Unassembled WGS sequence"/>
</dbReference>
<comment type="caution">
    <text evidence="1">The sequence shown here is derived from an EMBL/GenBank/DDBJ whole genome shotgun (WGS) entry which is preliminary data.</text>
</comment>
<protein>
    <submittedName>
        <fullName evidence="1">Uncharacterized protein</fullName>
    </submittedName>
</protein>
<sequence>MFALVMEKRIGSEFAQKVSEHKVCPYYNPTVFWVTIVINDRNQTAYGRDEVL</sequence>
<evidence type="ECO:0000313" key="1">
    <source>
        <dbReference type="EMBL" id="TLD40322.1"/>
    </source>
</evidence>
<proteinExistence type="predicted"/>
<evidence type="ECO:0000313" key="2">
    <source>
        <dbReference type="Proteomes" id="UP000319783"/>
    </source>
</evidence>
<reference evidence="1 2" key="1">
    <citation type="submission" date="2019-04" db="EMBL/GenBank/DDBJ databases">
        <title>Genome of a novel bacterium Candidatus Jettenia ecosi reconstructed from metagenome of an anammox bioreactor.</title>
        <authorList>
            <person name="Mardanov A.V."/>
            <person name="Beletsky A.V."/>
            <person name="Ravin N.V."/>
            <person name="Botchkova E.A."/>
            <person name="Litti Y.V."/>
            <person name="Nozhevnikova A.N."/>
        </authorList>
    </citation>
    <scope>NUCLEOTIDE SEQUENCE [LARGE SCALE GENOMIC DNA]</scope>
    <source>
        <strain evidence="1">J2</strain>
    </source>
</reference>
<organism evidence="1 2">
    <name type="scientific">Candidatus Jettenia ecosi</name>
    <dbReference type="NCBI Taxonomy" id="2494326"/>
    <lineage>
        <taxon>Bacteria</taxon>
        <taxon>Pseudomonadati</taxon>
        <taxon>Planctomycetota</taxon>
        <taxon>Candidatus Brocadiia</taxon>
        <taxon>Candidatus Brocadiales</taxon>
        <taxon>Candidatus Brocadiaceae</taxon>
        <taxon>Candidatus Jettenia</taxon>
    </lineage>
</organism>
<dbReference type="AlphaFoldDB" id="A0A533Q6V0"/>
<dbReference type="EMBL" id="SULG01000110">
    <property type="protein sequence ID" value="TLD40322.1"/>
    <property type="molecule type" value="Genomic_DNA"/>
</dbReference>